<dbReference type="GO" id="GO:0005886">
    <property type="term" value="C:plasma membrane"/>
    <property type="evidence" value="ECO:0007669"/>
    <property type="project" value="UniProtKB-SubCell"/>
</dbReference>
<evidence type="ECO:0000256" key="1">
    <source>
        <dbReference type="ARBA" id="ARBA00004651"/>
    </source>
</evidence>
<evidence type="ECO:0000256" key="6">
    <source>
        <dbReference type="SAM" id="Phobius"/>
    </source>
</evidence>
<dbReference type="Pfam" id="PF02653">
    <property type="entry name" value="BPD_transp_2"/>
    <property type="match status" value="1"/>
</dbReference>
<organism evidence="7 8">
    <name type="scientific">Puniceispirillum marinum (strain IMCC1322)</name>
    <dbReference type="NCBI Taxonomy" id="488538"/>
    <lineage>
        <taxon>Bacteria</taxon>
        <taxon>Pseudomonadati</taxon>
        <taxon>Pseudomonadota</taxon>
        <taxon>Alphaproteobacteria</taxon>
        <taxon>Candidatus Puniceispirillales</taxon>
        <taxon>Candidatus Puniceispirillaceae</taxon>
        <taxon>Candidatus Puniceispirillum</taxon>
    </lineage>
</organism>
<proteinExistence type="predicted"/>
<feature type="transmembrane region" description="Helical" evidence="6">
    <location>
        <begin position="7"/>
        <end position="25"/>
    </location>
</feature>
<keyword evidence="8" id="KW-1185">Reference proteome</keyword>
<dbReference type="PANTHER" id="PTHR30482">
    <property type="entry name" value="HIGH-AFFINITY BRANCHED-CHAIN AMINO ACID TRANSPORT SYSTEM PERMEASE"/>
    <property type="match status" value="1"/>
</dbReference>
<dbReference type="GO" id="GO:0016787">
    <property type="term" value="F:hydrolase activity"/>
    <property type="evidence" value="ECO:0007669"/>
    <property type="project" value="UniProtKB-KW"/>
</dbReference>
<dbReference type="HOGENOM" id="CLU_031365_1_0_5"/>
<dbReference type="EC" id="3.6.3.-" evidence="7"/>
<evidence type="ECO:0000256" key="2">
    <source>
        <dbReference type="ARBA" id="ARBA00022475"/>
    </source>
</evidence>
<feature type="transmembrane region" description="Helical" evidence="6">
    <location>
        <begin position="158"/>
        <end position="180"/>
    </location>
</feature>
<feature type="transmembrane region" description="Helical" evidence="6">
    <location>
        <begin position="312"/>
        <end position="332"/>
    </location>
</feature>
<dbReference type="eggNOG" id="COG4177">
    <property type="taxonomic scope" value="Bacteria"/>
</dbReference>
<feature type="transmembrane region" description="Helical" evidence="6">
    <location>
        <begin position="407"/>
        <end position="427"/>
    </location>
</feature>
<protein>
    <submittedName>
        <fullName evidence="7">Inner-membrane translocator</fullName>
        <ecNumber evidence="7">3.6.3.-</ecNumber>
    </submittedName>
</protein>
<dbReference type="AlphaFoldDB" id="D5BRX5"/>
<keyword evidence="7" id="KW-0378">Hydrolase</keyword>
<feature type="transmembrane region" description="Helical" evidence="6">
    <location>
        <begin position="344"/>
        <end position="363"/>
    </location>
</feature>
<dbReference type="InterPro" id="IPR043428">
    <property type="entry name" value="LivM-like"/>
</dbReference>
<comment type="subcellular location">
    <subcellularLocation>
        <location evidence="1">Cell membrane</location>
        <topology evidence="1">Multi-pass membrane protein</topology>
    </subcellularLocation>
</comment>
<dbReference type="KEGG" id="apb:SAR116_0779"/>
<dbReference type="PANTHER" id="PTHR30482:SF10">
    <property type="entry name" value="HIGH-AFFINITY BRANCHED-CHAIN AMINO ACID TRANSPORT PROTEIN BRAE"/>
    <property type="match status" value="1"/>
</dbReference>
<feature type="transmembrane region" description="Helical" evidence="6">
    <location>
        <begin position="192"/>
        <end position="208"/>
    </location>
</feature>
<dbReference type="InterPro" id="IPR001851">
    <property type="entry name" value="ABC_transp_permease"/>
</dbReference>
<keyword evidence="4 6" id="KW-1133">Transmembrane helix</keyword>
<dbReference type="GO" id="GO:0015658">
    <property type="term" value="F:branched-chain amino acid transmembrane transporter activity"/>
    <property type="evidence" value="ECO:0007669"/>
    <property type="project" value="InterPro"/>
</dbReference>
<dbReference type="Proteomes" id="UP000007460">
    <property type="component" value="Chromosome"/>
</dbReference>
<keyword evidence="3 6" id="KW-0812">Transmembrane</keyword>
<feature type="transmembrane region" description="Helical" evidence="6">
    <location>
        <begin position="31"/>
        <end position="49"/>
    </location>
</feature>
<sequence length="437" mass="47514">MTDKERNLVYFSIMAGLLVFVGFIQSWSVSLSLLNLCLISAIMALGVNIQWGYAGLFNVGIMGFAALGGLAGVLVASQPVPEAWQVGGLGILGGLIAGLGMIVAGIFVWRKTAKMGRRRYWLTGLAVLIGYIIMRMIIDPAILAIESVEPAKTGFLGGAGMPIIFSWLVGGVFAAGAAWVVGKISLGLRSDYLAIATLGISEIIIYFLKFEDWLTRGVKNVAGLPRPVPYEVDLNNSAGFQDWAESLGVQVDDASSIVVKLCYAILFTAVLLVILWLSETALRSPWGRMMRAIRDNEIAASAMGKNVTWRHLQVFVLGSAVVGVAGAMLTTLDGQFTPTTYQPLRFTFLIWVMVIVGGSGNNWGSILGGFIIWFFWIEAEPMGLWLIDTLTSGMSEDHWLRVHLMNSAAHMRLITMGLVLLLVLRFAPRGLIPEVKR</sequence>
<feature type="transmembrane region" description="Helical" evidence="6">
    <location>
        <begin position="257"/>
        <end position="278"/>
    </location>
</feature>
<dbReference type="EMBL" id="CP001751">
    <property type="protein sequence ID" value="ADE39022.1"/>
    <property type="molecule type" value="Genomic_DNA"/>
</dbReference>
<evidence type="ECO:0000256" key="5">
    <source>
        <dbReference type="ARBA" id="ARBA00023136"/>
    </source>
</evidence>
<dbReference type="STRING" id="488538.SAR116_0779"/>
<keyword evidence="2" id="KW-1003">Cell membrane</keyword>
<evidence type="ECO:0000256" key="3">
    <source>
        <dbReference type="ARBA" id="ARBA00022692"/>
    </source>
</evidence>
<feature type="transmembrane region" description="Helical" evidence="6">
    <location>
        <begin position="370"/>
        <end position="387"/>
    </location>
</feature>
<keyword evidence="5 6" id="KW-0472">Membrane</keyword>
<accession>D5BRX5</accession>
<evidence type="ECO:0000313" key="8">
    <source>
        <dbReference type="Proteomes" id="UP000007460"/>
    </source>
</evidence>
<reference evidence="7 8" key="1">
    <citation type="journal article" date="2010" name="J. Bacteriol.">
        <title>Complete genome sequence of "Candidatus Puniceispirillum marinum" IMCC1322, a representative of the SAR116 clade in the Alphaproteobacteria.</title>
        <authorList>
            <person name="Oh H.M."/>
            <person name="Kwon K.K."/>
            <person name="Kang I."/>
            <person name="Kang S.G."/>
            <person name="Lee J.H."/>
            <person name="Kim S.J."/>
            <person name="Cho J.C."/>
        </authorList>
    </citation>
    <scope>NUCLEOTIDE SEQUENCE [LARGE SCALE GENOMIC DNA]</scope>
    <source>
        <strain evidence="7 8">IMCC1322</strain>
    </source>
</reference>
<dbReference type="CDD" id="cd06581">
    <property type="entry name" value="TM_PBP1_LivM_like"/>
    <property type="match status" value="1"/>
</dbReference>
<dbReference type="OrthoDB" id="9814461at2"/>
<dbReference type="RefSeq" id="WP_013045651.1">
    <property type="nucleotide sequence ID" value="NC_014010.1"/>
</dbReference>
<feature type="transmembrane region" description="Helical" evidence="6">
    <location>
        <begin position="120"/>
        <end position="138"/>
    </location>
</feature>
<feature type="transmembrane region" description="Helical" evidence="6">
    <location>
        <begin position="83"/>
        <end position="108"/>
    </location>
</feature>
<name>D5BRX5_PUNMI</name>
<evidence type="ECO:0000313" key="7">
    <source>
        <dbReference type="EMBL" id="ADE39022.1"/>
    </source>
</evidence>
<feature type="transmembrane region" description="Helical" evidence="6">
    <location>
        <begin position="56"/>
        <end position="77"/>
    </location>
</feature>
<evidence type="ECO:0000256" key="4">
    <source>
        <dbReference type="ARBA" id="ARBA00022989"/>
    </source>
</evidence>
<gene>
    <name evidence="7" type="ordered locus">SAR116_0779</name>
</gene>